<dbReference type="InterPro" id="IPR002182">
    <property type="entry name" value="NB-ARC"/>
</dbReference>
<dbReference type="FunFam" id="1.10.10.10:FF:000322">
    <property type="entry name" value="Probable disease resistance protein At1g63360"/>
    <property type="match status" value="1"/>
</dbReference>
<keyword evidence="4" id="KW-0547">Nucleotide-binding</keyword>
<dbReference type="InterPro" id="IPR027417">
    <property type="entry name" value="P-loop_NTPase"/>
</dbReference>
<dbReference type="PANTHER" id="PTHR33463">
    <property type="entry name" value="NB-ARC DOMAIN-CONTAINING PROTEIN-RELATED"/>
    <property type="match status" value="1"/>
</dbReference>
<evidence type="ECO:0000259" key="8">
    <source>
        <dbReference type="Pfam" id="PF23598"/>
    </source>
</evidence>
<evidence type="ECO:0000256" key="2">
    <source>
        <dbReference type="ARBA" id="ARBA00022614"/>
    </source>
</evidence>
<dbReference type="Pfam" id="PF00931">
    <property type="entry name" value="NB-ARC"/>
    <property type="match status" value="2"/>
</dbReference>
<dbReference type="SUPFAM" id="SSF52540">
    <property type="entry name" value="P-loop containing nucleoside triphosphate hydrolases"/>
    <property type="match status" value="1"/>
</dbReference>
<dbReference type="InterPro" id="IPR055414">
    <property type="entry name" value="LRR_R13L4/SHOC2-like"/>
</dbReference>
<dbReference type="GO" id="GO:0043531">
    <property type="term" value="F:ADP binding"/>
    <property type="evidence" value="ECO:0007669"/>
    <property type="project" value="InterPro"/>
</dbReference>
<dbReference type="InterPro" id="IPR050905">
    <property type="entry name" value="Plant_NBS-LRR"/>
</dbReference>
<organism evidence="9 10">
    <name type="scientific">Solanum commersonii</name>
    <name type="common">Commerson's wild potato</name>
    <name type="synonym">Commerson's nightshade</name>
    <dbReference type="NCBI Taxonomy" id="4109"/>
    <lineage>
        <taxon>Eukaryota</taxon>
        <taxon>Viridiplantae</taxon>
        <taxon>Streptophyta</taxon>
        <taxon>Embryophyta</taxon>
        <taxon>Tracheophyta</taxon>
        <taxon>Spermatophyta</taxon>
        <taxon>Magnoliopsida</taxon>
        <taxon>eudicotyledons</taxon>
        <taxon>Gunneridae</taxon>
        <taxon>Pentapetalae</taxon>
        <taxon>asterids</taxon>
        <taxon>lamiids</taxon>
        <taxon>Solanales</taxon>
        <taxon>Solanaceae</taxon>
        <taxon>Solanoideae</taxon>
        <taxon>Solaneae</taxon>
        <taxon>Solanum</taxon>
    </lineage>
</organism>
<dbReference type="FunFam" id="1.10.8.430:FF:000003">
    <property type="entry name" value="Probable disease resistance protein At5g66910"/>
    <property type="match status" value="1"/>
</dbReference>
<keyword evidence="3" id="KW-0677">Repeat</keyword>
<dbReference type="Pfam" id="PF23598">
    <property type="entry name" value="LRR_14"/>
    <property type="match status" value="1"/>
</dbReference>
<accession>A0A9J5XMD2</accession>
<comment type="caution">
    <text evidence="9">The sequence shown here is derived from an EMBL/GenBank/DDBJ whole genome shotgun (WGS) entry which is preliminary data.</text>
</comment>
<dbReference type="Proteomes" id="UP000824120">
    <property type="component" value="Chromosome 8"/>
</dbReference>
<dbReference type="AlphaFoldDB" id="A0A9J5XMD2"/>
<dbReference type="GO" id="GO:0006952">
    <property type="term" value="P:defense response"/>
    <property type="evidence" value="ECO:0007669"/>
    <property type="project" value="UniProtKB-KW"/>
</dbReference>
<dbReference type="GO" id="GO:0005524">
    <property type="term" value="F:ATP binding"/>
    <property type="evidence" value="ECO:0007669"/>
    <property type="project" value="UniProtKB-KW"/>
</dbReference>
<keyword evidence="2" id="KW-0433">Leucine-rich repeat</keyword>
<dbReference type="SUPFAM" id="SSF52047">
    <property type="entry name" value="RNI-like"/>
    <property type="match status" value="1"/>
</dbReference>
<keyword evidence="10" id="KW-1185">Reference proteome</keyword>
<gene>
    <name evidence="9" type="ORF">H5410_039460</name>
</gene>
<dbReference type="SUPFAM" id="SSF52058">
    <property type="entry name" value="L domain-like"/>
    <property type="match status" value="1"/>
</dbReference>
<dbReference type="PANTHER" id="PTHR33463:SF218">
    <property type="entry name" value="DISEASE RESISTANCE PROTEIN RPS2-LIKE"/>
    <property type="match status" value="1"/>
</dbReference>
<dbReference type="InterPro" id="IPR032675">
    <property type="entry name" value="LRR_dom_sf"/>
</dbReference>
<evidence type="ECO:0000313" key="10">
    <source>
        <dbReference type="Proteomes" id="UP000824120"/>
    </source>
</evidence>
<evidence type="ECO:0000256" key="5">
    <source>
        <dbReference type="ARBA" id="ARBA00022821"/>
    </source>
</evidence>
<comment type="similarity">
    <text evidence="1">Belongs to the disease resistance NB-LRR family.</text>
</comment>
<protein>
    <recommendedName>
        <fullName evidence="11">NB-ARC domain-containing protein</fullName>
    </recommendedName>
</protein>
<feature type="domain" description="NB-ARC" evidence="7">
    <location>
        <begin position="184"/>
        <end position="236"/>
    </location>
</feature>
<dbReference type="PRINTS" id="PR00364">
    <property type="entry name" value="DISEASERSIST"/>
</dbReference>
<dbReference type="Gene3D" id="1.10.8.430">
    <property type="entry name" value="Helical domain of apoptotic protease-activating factors"/>
    <property type="match status" value="1"/>
</dbReference>
<evidence type="ECO:0000313" key="9">
    <source>
        <dbReference type="EMBL" id="KAG5588946.1"/>
    </source>
</evidence>
<dbReference type="EMBL" id="JACXVP010000008">
    <property type="protein sequence ID" value="KAG5588946.1"/>
    <property type="molecule type" value="Genomic_DNA"/>
</dbReference>
<feature type="domain" description="NB-ARC" evidence="7">
    <location>
        <begin position="106"/>
        <end position="183"/>
    </location>
</feature>
<proteinExistence type="inferred from homology"/>
<dbReference type="OrthoDB" id="1937853at2759"/>
<keyword evidence="5" id="KW-0611">Plant defense</keyword>
<sequence>MVEKDEGEGYKTKPDVIKWIKDVCELQNEWETMQQSIATAKTFAYKCWSLRSQVSTQAHKIQDQLSRLKQIGESFGSNLMVENYQMKRVEFIAGPSIQSQSTATRNLNKILQLLQDDKVCIIGMVGPGGVGKTTLVKNLNNELLKINVSNSKLSFGVVVWVTVPKPPIDIKKIQAQIVSRLNLKVGVPQPKAHTGSKVIITSRFGNVCKKMKTDTEMNISTLKEDESWQLFIKTAGDVANRENIQPIARDIARECGGLPLAITVIGACMSGKNRVEEWVDVLDSLRISEPYDKDVIDEVYKVIKLSFDYLESPDTGSKRRGDIKSCFLYCSLYPVDIPTEDLIHCWWAEGFLGEHDTYEKAYNRGVTIIGSLKHACLLEADGMDCVKMHDVVRDVAKWIANSFGDEHISVFQAGIGLTEISHTTKVSAASVKRISFASNKIEYLPDCFTECSKTTSLLLQDNESLVKIPDKFFLSFPALRVLNLSHTGIRALPCSIEELRQLHALMLQNCRMLKELPSIGNLCNLQLLDCDRTWLRCLPEGMDKLTNLRDLNMPASYLQSSIREGFFLKFSSIERVDMMGSCLGATSFDELSSLHNLTCLYITLDSSSIINRLKRFCIEVRDTLTYLPIDKSTKMISVSHCETFSNGELSGMLQFASHLYLENCGGLSKLIVNKESSFNRLKSLCIYKCCCDFGAVEEGISGQIDPLPNLEYLSLVSVDHLKSVSDFGHSLGLRFSILRHLDISSCPRVTCLFNAVGSAPKNLEEIEIKGCVELVVLCGGSLANSETPRVRKLSLRGLPKLATFGEAQSMWEHMEELNVTHCNKLRKLPLSIQTSNNIKLIQGYSEWWSQLEWDDDNFKSNLEHCFKEDYPTMFLKEILRKLLLRHRLDKFLSLVRKDELFDANA</sequence>
<feature type="domain" description="Disease resistance R13L4/SHOC-2-like LRR" evidence="8">
    <location>
        <begin position="475"/>
        <end position="769"/>
    </location>
</feature>
<evidence type="ECO:0000256" key="4">
    <source>
        <dbReference type="ARBA" id="ARBA00022741"/>
    </source>
</evidence>
<evidence type="ECO:0008006" key="11">
    <source>
        <dbReference type="Google" id="ProtNLM"/>
    </source>
</evidence>
<keyword evidence="6" id="KW-0067">ATP-binding</keyword>
<evidence type="ECO:0000256" key="1">
    <source>
        <dbReference type="ARBA" id="ARBA00008894"/>
    </source>
</evidence>
<evidence type="ECO:0000259" key="7">
    <source>
        <dbReference type="Pfam" id="PF00931"/>
    </source>
</evidence>
<evidence type="ECO:0000256" key="3">
    <source>
        <dbReference type="ARBA" id="ARBA00022737"/>
    </source>
</evidence>
<reference evidence="9 10" key="1">
    <citation type="submission" date="2020-09" db="EMBL/GenBank/DDBJ databases">
        <title>De no assembly of potato wild relative species, Solanum commersonii.</title>
        <authorList>
            <person name="Cho K."/>
        </authorList>
    </citation>
    <scope>NUCLEOTIDE SEQUENCE [LARGE SCALE GENOMIC DNA]</scope>
    <source>
        <strain evidence="9">LZ3.2</strain>
        <tissue evidence="9">Leaf</tissue>
    </source>
</reference>
<dbReference type="InterPro" id="IPR042197">
    <property type="entry name" value="Apaf_helical"/>
</dbReference>
<dbReference type="Gene3D" id="3.80.10.10">
    <property type="entry name" value="Ribonuclease Inhibitor"/>
    <property type="match status" value="2"/>
</dbReference>
<evidence type="ECO:0000256" key="6">
    <source>
        <dbReference type="ARBA" id="ARBA00022840"/>
    </source>
</evidence>
<dbReference type="Gene3D" id="3.40.50.300">
    <property type="entry name" value="P-loop containing nucleotide triphosphate hydrolases"/>
    <property type="match status" value="1"/>
</dbReference>
<name>A0A9J5XMD2_SOLCO</name>